<gene>
    <name evidence="1" type="ORF">CLV62_13640</name>
</gene>
<dbReference type="Proteomes" id="UP000247973">
    <property type="component" value="Unassembled WGS sequence"/>
</dbReference>
<evidence type="ECO:0000313" key="1">
    <source>
        <dbReference type="EMBL" id="PXV59419.1"/>
    </source>
</evidence>
<dbReference type="OrthoDB" id="9808473at2"/>
<dbReference type="AlphaFoldDB" id="A0A2V3PJD7"/>
<name>A0A2V3PJD7_9BACT</name>
<evidence type="ECO:0000313" key="2">
    <source>
        <dbReference type="Proteomes" id="UP000247973"/>
    </source>
</evidence>
<reference evidence="1 2" key="1">
    <citation type="submission" date="2018-03" db="EMBL/GenBank/DDBJ databases">
        <title>Genomic Encyclopedia of Archaeal and Bacterial Type Strains, Phase II (KMG-II): from individual species to whole genera.</title>
        <authorList>
            <person name="Goeker M."/>
        </authorList>
    </citation>
    <scope>NUCLEOTIDE SEQUENCE [LARGE SCALE GENOMIC DNA]</scope>
    <source>
        <strain evidence="1 2">DSM 100214</strain>
    </source>
</reference>
<sequence length="188" mass="22074">MRKIIIYILFLISYTNAYGQYKPKSEILNIKELKVVNEDLFHVLDSIIDVKSKVTYFKDGTLFTMWFGIDSIKPDLVVIWAEGKKVVGANHDLGLFDYKENTFLVRGENLDTTVFAKTDRTRKFDFTYSPIEVLKGKRIVFDLYADDRFCTWTCRYRNGKFILLSFESSDSNVKSFDNTELEYQEKED</sequence>
<keyword evidence="2" id="KW-1185">Reference proteome</keyword>
<dbReference type="EMBL" id="QICL01000036">
    <property type="protein sequence ID" value="PXV59419.1"/>
    <property type="molecule type" value="Genomic_DNA"/>
</dbReference>
<organism evidence="1 2">
    <name type="scientific">Dysgonomonas alginatilytica</name>
    <dbReference type="NCBI Taxonomy" id="1605892"/>
    <lineage>
        <taxon>Bacteria</taxon>
        <taxon>Pseudomonadati</taxon>
        <taxon>Bacteroidota</taxon>
        <taxon>Bacteroidia</taxon>
        <taxon>Bacteroidales</taxon>
        <taxon>Dysgonomonadaceae</taxon>
        <taxon>Dysgonomonas</taxon>
    </lineage>
</organism>
<comment type="caution">
    <text evidence="1">The sequence shown here is derived from an EMBL/GenBank/DDBJ whole genome shotgun (WGS) entry which is preliminary data.</text>
</comment>
<protein>
    <submittedName>
        <fullName evidence="1">Uncharacterized protein</fullName>
    </submittedName>
</protein>
<dbReference type="RefSeq" id="WP_110312341.1">
    <property type="nucleotide sequence ID" value="NZ_QICL01000036.1"/>
</dbReference>
<accession>A0A2V3PJD7</accession>
<proteinExistence type="predicted"/>